<dbReference type="Proteomes" id="UP001057237">
    <property type="component" value="Segment"/>
</dbReference>
<feature type="region of interest" description="Disordered" evidence="1">
    <location>
        <begin position="21"/>
        <end position="56"/>
    </location>
</feature>
<evidence type="ECO:0000256" key="1">
    <source>
        <dbReference type="SAM" id="MobiDB-lite"/>
    </source>
</evidence>
<feature type="compositionally biased region" description="Polar residues" evidence="1">
    <location>
        <begin position="27"/>
        <end position="36"/>
    </location>
</feature>
<feature type="region of interest" description="Disordered" evidence="1">
    <location>
        <begin position="769"/>
        <end position="808"/>
    </location>
</feature>
<accession>A0A9E7MVT4</accession>
<proteinExistence type="predicted"/>
<name>A0A9E7MVT4_9CAUD</name>
<reference evidence="2" key="1">
    <citation type="submission" date="2022-05" db="EMBL/GenBank/DDBJ databases">
        <authorList>
            <person name="Friedrich I."/>
            <person name="Poehlein A."/>
            <person name="Schneider D."/>
            <person name="Hertel R."/>
            <person name="Daniel R."/>
        </authorList>
    </citation>
    <scope>NUCLEOTIDE SEQUENCE</scope>
</reference>
<evidence type="ECO:0000313" key="2">
    <source>
        <dbReference type="EMBL" id="USN16836.1"/>
    </source>
</evidence>
<keyword evidence="2" id="KW-0378">Hydrolase</keyword>
<keyword evidence="3" id="KW-1185">Reference proteome</keyword>
<gene>
    <name evidence="2" type="ORF">BABAYKA_00330</name>
</gene>
<feature type="compositionally biased region" description="Polar residues" evidence="1">
    <location>
        <begin position="782"/>
        <end position="796"/>
    </location>
</feature>
<organism evidence="2 3">
    <name type="scientific">Brevundimonas phage vB_BpoS-Babayka</name>
    <dbReference type="NCBI Taxonomy" id="2948596"/>
    <lineage>
        <taxon>Viruses</taxon>
        <taxon>Duplodnaviria</taxon>
        <taxon>Heunggongvirae</taxon>
        <taxon>Uroviricota</taxon>
        <taxon>Caudoviricetes</taxon>
        <taxon>Autographivirales</taxon>
        <taxon>Autonotataviridae</taxon>
        <taxon>Conareevirus</taxon>
        <taxon>Conareevirus babayka</taxon>
    </lineage>
</organism>
<protein>
    <submittedName>
        <fullName evidence="2">Peptidoglycan hydrolase</fullName>
    </submittedName>
</protein>
<dbReference type="GO" id="GO:0016787">
    <property type="term" value="F:hydrolase activity"/>
    <property type="evidence" value="ECO:0007669"/>
    <property type="project" value="UniProtKB-KW"/>
</dbReference>
<sequence>MATGYDNRQPTRQSFAFKPQAAVQIDPRSQASSVNVGTRSGGENTGGGRVIQSENPVLGGNAGATLPAFLDQVFEPYVQEQQRKRMIEGATAYMNGKTMEQIADERPWLSNIFGPTDYHSGAATSAMLTQVQRWKQSTLENMDEIKKLPEAQVAGYIYNSAEQFSTGDPLTDSLMFQEVIKSTAELVPVVATERYKWEQETALINTVGLWDNTARSFEQVAARTAKLEDPSLQDAEWLNNFQNGLLSNLAKPAGMAEETYRSGMQQFYRSQIVSGNFHTVGVIRNSGFLEALPLEDRNRLETFYETQSTKRLTEAVTPYLSELMELDYDVARGAANHDQLIERMQSINSIVQRETGIDKPFFDANDIRATGKSLTTRIVAMSDEARRRIWTQAENDRNREATADAKAQADEIDASEALTMVRAGTINAAKVEGVEEGLMNRAQYIEVFNNGNYGNIARAYADSQWVSPLVKSTLNSRLQSSLGGWSDTFEAAYREFVTIRDSGQGGQAAVAAIYGDNLTNLQRYDQLMRAGHVTKERAYQETFGAPTMRVAPLTPQRRKDMDKGIDDLLGGLQGNGLTRIFNGSQFQLTDSAKANIRAVISPQASASLAAVSDLDGKVAAEQALGRAIENRELEIVGSFAWRNARGGAAHAKSFEDMVGGTKEEVGRELGELVTERLQAAGVPIRDSGFVRPLDAPWSADRFSIDMTVARLPDENGNARLYVSTNHGGVPKEVVITSADLTARIARNTDTNAANRAYVQWLATPDGRSLARGSGSAAEQRARFTQQFRAGNPNPSGLPNGMRRRNPQR</sequence>
<feature type="compositionally biased region" description="Gly residues" evidence="1">
    <location>
        <begin position="39"/>
        <end position="49"/>
    </location>
</feature>
<dbReference type="EMBL" id="ON529868">
    <property type="protein sequence ID" value="USN16836.1"/>
    <property type="molecule type" value="Genomic_DNA"/>
</dbReference>
<evidence type="ECO:0000313" key="3">
    <source>
        <dbReference type="Proteomes" id="UP001057237"/>
    </source>
</evidence>